<organism evidence="1 2">
    <name type="scientific">Neomesorhizobium albiziae</name>
    <dbReference type="NCBI Taxonomy" id="335020"/>
    <lineage>
        <taxon>Bacteria</taxon>
        <taxon>Pseudomonadati</taxon>
        <taxon>Pseudomonadota</taxon>
        <taxon>Alphaproteobacteria</taxon>
        <taxon>Hyphomicrobiales</taxon>
        <taxon>Phyllobacteriaceae</taxon>
        <taxon>Neomesorhizobium</taxon>
    </lineage>
</organism>
<name>A0A1I4G6T3_9HYPH</name>
<sequence>MATASFYSRSGTDYGYVVGNDWIHRGQAAPDILIGALSRDGRLPTRYRPETNFDIHGQSYTA</sequence>
<dbReference type="AlphaFoldDB" id="A0A1I4G6T3"/>
<evidence type="ECO:0000313" key="2">
    <source>
        <dbReference type="Proteomes" id="UP000323300"/>
    </source>
</evidence>
<protein>
    <submittedName>
        <fullName evidence="1">Uncharacterized protein</fullName>
    </submittedName>
</protein>
<reference evidence="1 2" key="1">
    <citation type="submission" date="2016-10" db="EMBL/GenBank/DDBJ databases">
        <authorList>
            <person name="Varghese N."/>
            <person name="Submissions S."/>
        </authorList>
    </citation>
    <scope>NUCLEOTIDE SEQUENCE [LARGE SCALE GENOMIC DNA]</scope>
    <source>
        <strain evidence="1 2">DSM 21822</strain>
    </source>
</reference>
<keyword evidence="2" id="KW-1185">Reference proteome</keyword>
<dbReference type="Proteomes" id="UP000323300">
    <property type="component" value="Unassembled WGS sequence"/>
</dbReference>
<accession>A0A1I4G6T3</accession>
<gene>
    <name evidence="1" type="ORF">SAMN04488498_1881</name>
</gene>
<dbReference type="EMBL" id="FOSL01000088">
    <property type="protein sequence ID" value="SFL25210.1"/>
    <property type="molecule type" value="Genomic_DNA"/>
</dbReference>
<proteinExistence type="predicted"/>
<evidence type="ECO:0000313" key="1">
    <source>
        <dbReference type="EMBL" id="SFL25210.1"/>
    </source>
</evidence>